<feature type="transmembrane region" description="Helical" evidence="1">
    <location>
        <begin position="6"/>
        <end position="23"/>
    </location>
</feature>
<evidence type="ECO:0000313" key="3">
    <source>
        <dbReference type="Proteomes" id="UP000195442"/>
    </source>
</evidence>
<dbReference type="Proteomes" id="UP000195442">
    <property type="component" value="Unassembled WGS sequence"/>
</dbReference>
<gene>
    <name evidence="2" type="ORF">CRENPOLYSF2_40003</name>
</gene>
<accession>A0A1R4HDW3</accession>
<organism evidence="2 3">
    <name type="scientific">Crenothrix polyspora</name>
    <dbReference type="NCBI Taxonomy" id="360316"/>
    <lineage>
        <taxon>Bacteria</taxon>
        <taxon>Pseudomonadati</taxon>
        <taxon>Pseudomonadota</taxon>
        <taxon>Gammaproteobacteria</taxon>
        <taxon>Methylococcales</taxon>
        <taxon>Crenotrichaceae</taxon>
        <taxon>Crenothrix</taxon>
    </lineage>
</organism>
<evidence type="ECO:0000313" key="2">
    <source>
        <dbReference type="EMBL" id="SJM94406.1"/>
    </source>
</evidence>
<sequence>MTSSIFYLLSSIFIIIITAWIIINRKDNAIKREHSKIETERRATQRNERELQINKYHQIVRQLKDPLIQNLWRLCDESATAGLIDSLGIEQFNVSDNAKYIVLKISWEAKNDALSQLALKRLTHKHAITIAAEYSLSLHNVHCDALQLELTFSNKDENAHLGVPLSDDEKPG</sequence>
<dbReference type="AlphaFoldDB" id="A0A1R4HDW3"/>
<keyword evidence="1" id="KW-1133">Transmembrane helix</keyword>
<keyword evidence="1" id="KW-0812">Transmembrane</keyword>
<dbReference type="RefSeq" id="WP_087147785.1">
    <property type="nucleotide sequence ID" value="NZ_FUKJ01000334.1"/>
</dbReference>
<dbReference type="EMBL" id="FUKJ01000334">
    <property type="protein sequence ID" value="SJM94406.1"/>
    <property type="molecule type" value="Genomic_DNA"/>
</dbReference>
<protein>
    <submittedName>
        <fullName evidence="2">Uncharacterized protein</fullName>
    </submittedName>
</protein>
<evidence type="ECO:0000256" key="1">
    <source>
        <dbReference type="SAM" id="Phobius"/>
    </source>
</evidence>
<keyword evidence="3" id="KW-1185">Reference proteome</keyword>
<keyword evidence="1" id="KW-0472">Membrane</keyword>
<name>A0A1R4HDW3_9GAMM</name>
<proteinExistence type="predicted"/>
<reference evidence="3" key="1">
    <citation type="submission" date="2017-02" db="EMBL/GenBank/DDBJ databases">
        <authorList>
            <person name="Daims H."/>
        </authorList>
    </citation>
    <scope>NUCLEOTIDE SEQUENCE [LARGE SCALE GENOMIC DNA]</scope>
</reference>